<dbReference type="InterPro" id="IPR003661">
    <property type="entry name" value="HisK_dim/P_dom"/>
</dbReference>
<feature type="modified residue" description="4-aspartylphosphate" evidence="8">
    <location>
        <position position="1838"/>
    </location>
</feature>
<dbReference type="Gene3D" id="3.30.565.10">
    <property type="entry name" value="Histidine kinase-like ATPase, C-terminal domain"/>
    <property type="match status" value="1"/>
</dbReference>
<dbReference type="InterPro" id="IPR011006">
    <property type="entry name" value="CheY-like_superfamily"/>
</dbReference>
<dbReference type="SMART" id="SM00387">
    <property type="entry name" value="HATPase_c"/>
    <property type="match status" value="1"/>
</dbReference>
<keyword evidence="7" id="KW-0902">Two-component regulatory system</keyword>
<dbReference type="InterPro" id="IPR001789">
    <property type="entry name" value="Sig_transdc_resp-reg_receiver"/>
</dbReference>
<evidence type="ECO:0000259" key="11">
    <source>
        <dbReference type="PROSITE" id="PS50109"/>
    </source>
</evidence>
<dbReference type="Gene3D" id="3.30.450.40">
    <property type="match status" value="1"/>
</dbReference>
<dbReference type="SMART" id="SM00448">
    <property type="entry name" value="REC"/>
    <property type="match status" value="1"/>
</dbReference>
<dbReference type="Pfam" id="PF02518">
    <property type="entry name" value="HATPase_c"/>
    <property type="match status" value="1"/>
</dbReference>
<keyword evidence="15" id="KW-1185">Reference proteome</keyword>
<feature type="domain" description="HAMP" evidence="13">
    <location>
        <begin position="855"/>
        <end position="907"/>
    </location>
</feature>
<dbReference type="PANTHER" id="PTHR45339">
    <property type="entry name" value="HYBRID SIGNAL TRANSDUCTION HISTIDINE KINASE J"/>
    <property type="match status" value="1"/>
</dbReference>
<dbReference type="InterPro" id="IPR029016">
    <property type="entry name" value="GAF-like_dom_sf"/>
</dbReference>
<dbReference type="FunFam" id="1.20.120.1530:FF:000002">
    <property type="entry name" value="Two-component osmosensing histidine kinase"/>
    <property type="match status" value="5"/>
</dbReference>
<keyword evidence="5" id="KW-0808">Transferase</keyword>
<dbReference type="SMART" id="SM00388">
    <property type="entry name" value="HisKA"/>
    <property type="match status" value="1"/>
</dbReference>
<dbReference type="PROSITE" id="PS50109">
    <property type="entry name" value="HIS_KIN"/>
    <property type="match status" value="1"/>
</dbReference>
<dbReference type="SUPFAM" id="SSF55781">
    <property type="entry name" value="GAF domain-like"/>
    <property type="match status" value="1"/>
</dbReference>
<feature type="domain" description="HAMP" evidence="13">
    <location>
        <begin position="395"/>
        <end position="447"/>
    </location>
</feature>
<keyword evidence="9" id="KW-0175">Coiled coil</keyword>
<comment type="subcellular location">
    <subcellularLocation>
        <location evidence="2">Membrane</location>
    </subcellularLocation>
</comment>
<dbReference type="GO" id="GO:0016020">
    <property type="term" value="C:membrane"/>
    <property type="evidence" value="ECO:0007669"/>
    <property type="project" value="UniProtKB-SubCell"/>
</dbReference>
<sequence length="1905" mass="207757">MEPKPSQDQSAESQPQDIDEHHREGLSDAELYEKLLHIRNGDFSVRFPVGETGLTGKICDTLNEIVEMNETMCTEVTQARDMIGKRGKFTKKVEIPGAKGSWQTSTDAVNNLISDLVQPFMQIAMVISSVAKGNLSEEMPLSIDGHPLRGEFLRIAKDVNAMVKQLNLFSMEVTRVATEVGTEGKLGGQAKIKGVAGVWKDLTDSVNQMAGNLTAQVRNIAEVTTAVAQGDLSRKITVDVRGEIAQLKDTINTMVDQLNSFGSEVTRVAREVGSEGKLGGQANVPGVAGTWKDLTDSVNQMAGNLTGQVRNIAEVTTAVAKGDLSRKITVDVKGEIAELKNTINTMVDQLNSFASEVTRVALEVGTEGILGGQAKVRGVGGVWKDLTDSVNQMASNLTSQVRNIAEVTTAVAKGDLSRKITVDVKGEIAQLKGTINTMVDQLNSFGSEVTRVAREVGSEGKLGGQADVPGVAGTWKDLTDSVNQMASNLTDQVRNIAEVTTAVAEGDLSKKITVDVEGEIAELKNTINTMVDQLNSFGSEVTRVAREVGSEGKLGGQANVPGVAGTWKDLTDSVNQMAGNLTDQVRNIAEVTTAVAKGDLSRKITVDVEGEIAELKNTINTMVEQLRSFASEVTRVAREVGTDGKLGGQANVPDVGGTWKDLTDSVNQMAGNLTDQVRNIAEVAVAVANGDLSRKITVDVRGEILQLKETINTMVDQLRAFAAEVTRVAREVGTDGKLGGQAFVPGVAGTWKDLTDSVNQMTGNLTDQVRNIAEVTKAVASGDLSKTVTIDVKGEILDLKNTINTMVDQLNSFAYEVTRVAREVGTEGELGGQANVRGVAGTWKDLTDSVNMMASNLTSQVRGIAKVVTAVANGNLRQKLSIEAKGEVASLTETINEMIDTLAVFADQVTTVAREVGAEGKLGGQAHVPGASGIWKDLTQNVNQLAANLTTQVRAIADVASAVTKGDFSGTINVGAKGEVEALKDTINQMIANLKATTTRNEEQDWLKSNLAKFTQMLQGQKELGKVSEKILSELARVISVQHGVFYILENNQEVPKLKLLASFAAEKKENLVQEYRLGEALIGQCALEKERIMLTNVPSNYLKISSGLGKGRPVNIIVFPILFEGEVKAVFELASFSEFSQTHLNLLEQLTVSIGIVLNTIESNTRTEELLGQSQKLAQELKMQQEELRVTNDELEEKATLLAKQKEEVEKKNQEIEFAKKSLEEKAAQLTITSQYKSEFLANMSHELRTPLNSLLMLSQQLKENSEGNLSDKQVNYCEIIHSSGSELINLINDILDLSKIESGVVTVDIAPIFFSDILDYLKSSFQHMADYKDLEFEIDVASDLPSFIETDIQRLKQILKNLLSNAFKFTEKGSISISVYTVDELYGEALDTNQLYAAFKIKDTGLGISKDKQRIIFEAFQQAEGSTSRKYGGTGLGLSISRGLANLLGGFIDLESELNKGSIFTLYLPLKTHSYSLSETEELMPKNEVLLSPPAEATNSEIVAPSAGQSAVISDDRKDIATSDDVILLIDNEVRTSKLLTGEVHRYDAKIIISDNSKNITHLLYEFKPVAIVVNFDTGDLIGQKILNQIKTNLDLRHIPTGIIAKTSGHFDIKKYGHTFMSRTSEEEDIKEMMKRLMSYVEKDTRRLLVVDADDKRFARFKAALNDTGVKLIRSTPEELKAIDPHDLDGAVVSMDHASIAELKELNQKNAHVPLIVSCSKPPSKTSMKELTELGQAVVIGNGSADHRLIDQLVLNMHIPFQSLSSEGQDMVSRVHNSKDFLQDRKILIVDDDIRNIFALTSIFEQYQSNIFSAEGGKKSLKVLRKHPDMDVVLMDIMMPDMDGYETIRKIRRMEEFESLPIIAVTAKAMPEDREKCIKAGASEYITKPIDTEELISIIKYFV</sequence>
<keyword evidence="4 8" id="KW-0597">Phosphoprotein</keyword>
<dbReference type="PROSITE" id="PS50885">
    <property type="entry name" value="HAMP"/>
    <property type="match status" value="9"/>
</dbReference>
<evidence type="ECO:0000256" key="7">
    <source>
        <dbReference type="ARBA" id="ARBA00023012"/>
    </source>
</evidence>
<protein>
    <recommendedName>
        <fullName evidence="3">histidine kinase</fullName>
        <ecNumber evidence="3">2.7.13.3</ecNumber>
    </recommendedName>
</protein>
<dbReference type="GO" id="GO:0000155">
    <property type="term" value="F:phosphorelay sensor kinase activity"/>
    <property type="evidence" value="ECO:0007669"/>
    <property type="project" value="InterPro"/>
</dbReference>
<dbReference type="SUPFAM" id="SSF47384">
    <property type="entry name" value="Homodimeric domain of signal transducing histidine kinase"/>
    <property type="match status" value="1"/>
</dbReference>
<evidence type="ECO:0000313" key="15">
    <source>
        <dbReference type="Proteomes" id="UP000256779"/>
    </source>
</evidence>
<dbReference type="Pfam" id="PF00672">
    <property type="entry name" value="HAMP"/>
    <property type="match status" value="8"/>
</dbReference>
<dbReference type="Proteomes" id="UP000256779">
    <property type="component" value="Unassembled WGS sequence"/>
</dbReference>
<feature type="domain" description="HAMP" evidence="13">
    <location>
        <begin position="763"/>
        <end position="815"/>
    </location>
</feature>
<evidence type="ECO:0000313" key="14">
    <source>
        <dbReference type="EMBL" id="RED95648.1"/>
    </source>
</evidence>
<dbReference type="InterPro" id="IPR003594">
    <property type="entry name" value="HATPase_dom"/>
</dbReference>
<dbReference type="PRINTS" id="PR00344">
    <property type="entry name" value="BCTRLSENSOR"/>
</dbReference>
<evidence type="ECO:0000256" key="6">
    <source>
        <dbReference type="ARBA" id="ARBA00022777"/>
    </source>
</evidence>
<feature type="domain" description="HAMP" evidence="13">
    <location>
        <begin position="671"/>
        <end position="723"/>
    </location>
</feature>
<dbReference type="FunFam" id="3.30.565.10:FF:000010">
    <property type="entry name" value="Sensor histidine kinase RcsC"/>
    <property type="match status" value="1"/>
</dbReference>
<accession>A0A3D9L1F5</accession>
<dbReference type="Pfam" id="PF00512">
    <property type="entry name" value="HisKA"/>
    <property type="match status" value="1"/>
</dbReference>
<feature type="coiled-coil region" evidence="9">
    <location>
        <begin position="1168"/>
        <end position="1234"/>
    </location>
</feature>
<dbReference type="CDD" id="cd17546">
    <property type="entry name" value="REC_hyHK_CKI1_RcsC-like"/>
    <property type="match status" value="1"/>
</dbReference>
<dbReference type="Gene3D" id="1.20.120.1530">
    <property type="match status" value="6"/>
</dbReference>
<dbReference type="SUPFAM" id="SSF58104">
    <property type="entry name" value="Methyl-accepting chemotaxis protein (MCP) signaling domain"/>
    <property type="match status" value="4"/>
</dbReference>
<evidence type="ECO:0000256" key="9">
    <source>
        <dbReference type="SAM" id="Coils"/>
    </source>
</evidence>
<dbReference type="Gene3D" id="1.10.287.130">
    <property type="match status" value="1"/>
</dbReference>
<evidence type="ECO:0000256" key="5">
    <source>
        <dbReference type="ARBA" id="ARBA00022679"/>
    </source>
</evidence>
<feature type="domain" description="HAMP" evidence="13">
    <location>
        <begin position="211"/>
        <end position="263"/>
    </location>
</feature>
<feature type="compositionally biased region" description="Polar residues" evidence="10">
    <location>
        <begin position="1"/>
        <end position="16"/>
    </location>
</feature>
<dbReference type="InterPro" id="IPR036097">
    <property type="entry name" value="HisK_dim/P_sf"/>
</dbReference>
<dbReference type="RefSeq" id="WP_115869284.1">
    <property type="nucleotide sequence ID" value="NZ_QREG01000017.1"/>
</dbReference>
<dbReference type="InterPro" id="IPR003018">
    <property type="entry name" value="GAF"/>
</dbReference>
<feature type="domain" description="HAMP" evidence="13">
    <location>
        <begin position="947"/>
        <end position="999"/>
    </location>
</feature>
<dbReference type="InterPro" id="IPR005467">
    <property type="entry name" value="His_kinase_dom"/>
</dbReference>
<comment type="caution">
    <text evidence="14">The sequence shown here is derived from an EMBL/GenBank/DDBJ whole genome shotgun (WGS) entry which is preliminary data.</text>
</comment>
<feature type="domain" description="Histidine kinase" evidence="11">
    <location>
        <begin position="1244"/>
        <end position="1474"/>
    </location>
</feature>
<evidence type="ECO:0000256" key="4">
    <source>
        <dbReference type="ARBA" id="ARBA00022553"/>
    </source>
</evidence>
<dbReference type="Gene3D" id="3.40.50.2300">
    <property type="match status" value="1"/>
</dbReference>
<dbReference type="InterPro" id="IPR036890">
    <property type="entry name" value="HATPase_C_sf"/>
</dbReference>
<feature type="domain" description="HAMP" evidence="13">
    <location>
        <begin position="303"/>
        <end position="355"/>
    </location>
</feature>
<dbReference type="CDD" id="cd06225">
    <property type="entry name" value="HAMP"/>
    <property type="match status" value="9"/>
</dbReference>
<dbReference type="InterPro" id="IPR004358">
    <property type="entry name" value="Sig_transdc_His_kin-like_C"/>
</dbReference>
<gene>
    <name evidence="14" type="ORF">C7460_11798</name>
</gene>
<proteinExistence type="predicted"/>
<name>A0A3D9L1F5_MARFU</name>
<evidence type="ECO:0000256" key="10">
    <source>
        <dbReference type="SAM" id="MobiDB-lite"/>
    </source>
</evidence>
<evidence type="ECO:0000256" key="8">
    <source>
        <dbReference type="PROSITE-ProRule" id="PRU00169"/>
    </source>
</evidence>
<dbReference type="CDD" id="cd00082">
    <property type="entry name" value="HisKA"/>
    <property type="match status" value="1"/>
</dbReference>
<dbReference type="Pfam" id="PF18947">
    <property type="entry name" value="HAMP_2"/>
    <property type="match status" value="2"/>
</dbReference>
<keyword evidence="6 14" id="KW-0418">Kinase</keyword>
<dbReference type="Pfam" id="PF00072">
    <property type="entry name" value="Response_reg"/>
    <property type="match status" value="1"/>
</dbReference>
<evidence type="ECO:0000256" key="3">
    <source>
        <dbReference type="ARBA" id="ARBA00012438"/>
    </source>
</evidence>
<evidence type="ECO:0000259" key="13">
    <source>
        <dbReference type="PROSITE" id="PS50885"/>
    </source>
</evidence>
<evidence type="ECO:0000256" key="1">
    <source>
        <dbReference type="ARBA" id="ARBA00000085"/>
    </source>
</evidence>
<dbReference type="EMBL" id="QREG01000017">
    <property type="protein sequence ID" value="RED95648.1"/>
    <property type="molecule type" value="Genomic_DNA"/>
</dbReference>
<reference evidence="14 15" key="1">
    <citation type="submission" date="2018-07" db="EMBL/GenBank/DDBJ databases">
        <title>Genomic Encyclopedia of Type Strains, Phase IV (KMG-IV): sequencing the most valuable type-strain genomes for metagenomic binning, comparative biology and taxonomic classification.</title>
        <authorList>
            <person name="Goeker M."/>
        </authorList>
    </citation>
    <scope>NUCLEOTIDE SEQUENCE [LARGE SCALE GENOMIC DNA]</scope>
    <source>
        <strain evidence="14 15">DSM 4134</strain>
    </source>
</reference>
<evidence type="ECO:0000259" key="12">
    <source>
        <dbReference type="PROSITE" id="PS50110"/>
    </source>
</evidence>
<dbReference type="SUPFAM" id="SSF52172">
    <property type="entry name" value="CheY-like"/>
    <property type="match status" value="1"/>
</dbReference>
<organism evidence="14 15">
    <name type="scientific">Marinoscillum furvescens DSM 4134</name>
    <dbReference type="NCBI Taxonomy" id="1122208"/>
    <lineage>
        <taxon>Bacteria</taxon>
        <taxon>Pseudomonadati</taxon>
        <taxon>Bacteroidota</taxon>
        <taxon>Cytophagia</taxon>
        <taxon>Cytophagales</taxon>
        <taxon>Reichenbachiellaceae</taxon>
        <taxon>Marinoscillum</taxon>
    </lineage>
</organism>
<feature type="domain" description="HAMP" evidence="13">
    <location>
        <begin position="579"/>
        <end position="631"/>
    </location>
</feature>
<comment type="catalytic activity">
    <reaction evidence="1">
        <text>ATP + protein L-histidine = ADP + protein N-phospho-L-histidine.</text>
        <dbReference type="EC" id="2.7.13.3"/>
    </reaction>
</comment>
<feature type="domain" description="Response regulatory" evidence="12">
    <location>
        <begin position="1788"/>
        <end position="1905"/>
    </location>
</feature>
<feature type="domain" description="HAMP" evidence="13">
    <location>
        <begin position="487"/>
        <end position="539"/>
    </location>
</feature>
<dbReference type="Pfam" id="PF13185">
    <property type="entry name" value="GAF_2"/>
    <property type="match status" value="1"/>
</dbReference>
<dbReference type="InterPro" id="IPR003660">
    <property type="entry name" value="HAMP_dom"/>
</dbReference>
<dbReference type="OrthoDB" id="9811889at2"/>
<dbReference type="PROSITE" id="PS50110">
    <property type="entry name" value="RESPONSE_REGULATORY"/>
    <property type="match status" value="1"/>
</dbReference>
<dbReference type="CDD" id="cd16922">
    <property type="entry name" value="HATPase_EvgS-ArcB-TorS-like"/>
    <property type="match status" value="1"/>
</dbReference>
<dbReference type="SUPFAM" id="SSF55874">
    <property type="entry name" value="ATPase domain of HSP90 chaperone/DNA topoisomerase II/histidine kinase"/>
    <property type="match status" value="1"/>
</dbReference>
<evidence type="ECO:0000256" key="2">
    <source>
        <dbReference type="ARBA" id="ARBA00004370"/>
    </source>
</evidence>
<dbReference type="PANTHER" id="PTHR45339:SF1">
    <property type="entry name" value="HYBRID SIGNAL TRANSDUCTION HISTIDINE KINASE J"/>
    <property type="match status" value="1"/>
</dbReference>
<dbReference type="EC" id="2.7.13.3" evidence="3"/>
<dbReference type="SMART" id="SM00304">
    <property type="entry name" value="HAMP"/>
    <property type="match status" value="10"/>
</dbReference>
<feature type="region of interest" description="Disordered" evidence="10">
    <location>
        <begin position="1"/>
        <end position="22"/>
    </location>
</feature>